<feature type="region of interest" description="Disordered" evidence="1">
    <location>
        <begin position="576"/>
        <end position="601"/>
    </location>
</feature>
<sequence length="601" mass="69906">MRRIYETSKYAREDQGCTEENYAAFRGQKLPESPNWCSKFYVVNGIRHNEEFARSTEVSDVCAGKRADESNRYLYARARNARLIMSNTIPEMTCDEEKPYCIWHPDLASEETYRELAKKYPDMRYHVGRACAVAGYDALYRELDLLPDVSIAEEARDNGSTAIFKSIVSQHVRYAVMNDYRRTVELDNPRAGATLNNDAAVRSTLISREVREMYTCGGPDDEGFYFDIQEDGNLSPVRYPRRGTEKIPKQHEDITYMPLPQDLPAVNKDVLINLAAWNGNVERYLRLRRPELIPNELASVIRGAYFHTPFARWLDTCLDFLFDEDDAVFVRQAVNARFIMDNDLSRITHDTHGYEIPTLFWWPHLPTNDTLRELAWRRPDVNQLVALACIAANYQDVFDEIDAEPSQWQWQLASNSPNPHYLASLERRAASPALCRFWASRTKCGVPYSDESFEKRFLRMDKEPTRWRSREWLYDARGGLRNVAEAEHYEPSDWYDESTWEKSQYEAGELFLPWVQKQAAWWNTHISATEEARGRPLLYSSAADVERRKTPAPAPGWPKDFSHWHDSCESWQFVKGREDLGGPPAEKELSWYEDWRSTGRA</sequence>
<name>A0A8H6K5U5_9PEZI</name>
<reference evidence="2" key="1">
    <citation type="journal article" date="2020" name="Phytopathology">
        <title>Genome Sequence Resources of Colletotrichum truncatum, C. plurivorum, C. musicola, and C. sojae: Four Species Pathogenic to Soybean (Glycine max).</title>
        <authorList>
            <person name="Rogerio F."/>
            <person name="Boufleur T.R."/>
            <person name="Ciampi-Guillardi M."/>
            <person name="Sukno S.A."/>
            <person name="Thon M.R."/>
            <person name="Massola Junior N.S."/>
            <person name="Baroncelli R."/>
        </authorList>
    </citation>
    <scope>NUCLEOTIDE SEQUENCE</scope>
    <source>
        <strain evidence="2">LFN00145</strain>
    </source>
</reference>
<proteinExistence type="predicted"/>
<dbReference type="AlphaFoldDB" id="A0A8H6K5U5"/>
<accession>A0A8H6K5U5</accession>
<evidence type="ECO:0000256" key="1">
    <source>
        <dbReference type="SAM" id="MobiDB-lite"/>
    </source>
</evidence>
<dbReference type="Proteomes" id="UP000654918">
    <property type="component" value="Unassembled WGS sequence"/>
</dbReference>
<evidence type="ECO:0000313" key="2">
    <source>
        <dbReference type="EMBL" id="KAF6825639.1"/>
    </source>
</evidence>
<comment type="caution">
    <text evidence="2">The sequence shown here is derived from an EMBL/GenBank/DDBJ whole genome shotgun (WGS) entry which is preliminary data.</text>
</comment>
<organism evidence="2 3">
    <name type="scientific">Colletotrichum plurivorum</name>
    <dbReference type="NCBI Taxonomy" id="2175906"/>
    <lineage>
        <taxon>Eukaryota</taxon>
        <taxon>Fungi</taxon>
        <taxon>Dikarya</taxon>
        <taxon>Ascomycota</taxon>
        <taxon>Pezizomycotina</taxon>
        <taxon>Sordariomycetes</taxon>
        <taxon>Hypocreomycetidae</taxon>
        <taxon>Glomerellales</taxon>
        <taxon>Glomerellaceae</taxon>
        <taxon>Colletotrichum</taxon>
        <taxon>Colletotrichum orchidearum species complex</taxon>
    </lineage>
</organism>
<keyword evidence="3" id="KW-1185">Reference proteome</keyword>
<gene>
    <name evidence="2" type="ORF">CPLU01_10138</name>
</gene>
<evidence type="ECO:0000313" key="3">
    <source>
        <dbReference type="Proteomes" id="UP000654918"/>
    </source>
</evidence>
<protein>
    <submittedName>
        <fullName evidence="2">Uncharacterized protein</fullName>
    </submittedName>
</protein>
<dbReference type="EMBL" id="WIGO01000169">
    <property type="protein sequence ID" value="KAF6825639.1"/>
    <property type="molecule type" value="Genomic_DNA"/>
</dbReference>